<dbReference type="EMBL" id="BARS01007515">
    <property type="protein sequence ID" value="GAF67261.1"/>
    <property type="molecule type" value="Genomic_DNA"/>
</dbReference>
<organism evidence="2">
    <name type="scientific">marine sediment metagenome</name>
    <dbReference type="NCBI Taxonomy" id="412755"/>
    <lineage>
        <taxon>unclassified sequences</taxon>
        <taxon>metagenomes</taxon>
        <taxon>ecological metagenomes</taxon>
    </lineage>
</organism>
<comment type="caution">
    <text evidence="2">The sequence shown here is derived from an EMBL/GenBank/DDBJ whole genome shotgun (WGS) entry which is preliminary data.</text>
</comment>
<gene>
    <name evidence="2" type="ORF">S01H1_14445</name>
</gene>
<name>X0RW46_9ZZZZ</name>
<feature type="non-terminal residue" evidence="2">
    <location>
        <position position="103"/>
    </location>
</feature>
<dbReference type="InterPro" id="IPR057767">
    <property type="entry name" value="UGSC-like_dom"/>
</dbReference>
<dbReference type="Pfam" id="PF24696">
    <property type="entry name" value="UGSC"/>
    <property type="match status" value="1"/>
</dbReference>
<proteinExistence type="predicted"/>
<dbReference type="AlphaFoldDB" id="X0RW46"/>
<evidence type="ECO:0000313" key="2">
    <source>
        <dbReference type="EMBL" id="GAF67261.1"/>
    </source>
</evidence>
<reference evidence="2" key="1">
    <citation type="journal article" date="2014" name="Front. Microbiol.">
        <title>High frequency of phylogenetically diverse reductive dehalogenase-homologous genes in deep subseafloor sedimentary metagenomes.</title>
        <authorList>
            <person name="Kawai M."/>
            <person name="Futagami T."/>
            <person name="Toyoda A."/>
            <person name="Takaki Y."/>
            <person name="Nishi S."/>
            <person name="Hori S."/>
            <person name="Arai W."/>
            <person name="Tsubouchi T."/>
            <person name="Morono Y."/>
            <person name="Uchiyama I."/>
            <person name="Ito T."/>
            <person name="Fujiyama A."/>
            <person name="Inagaki F."/>
            <person name="Takami H."/>
        </authorList>
    </citation>
    <scope>NUCLEOTIDE SEQUENCE</scope>
    <source>
        <strain evidence="2">Expedition CK06-06</strain>
    </source>
</reference>
<feature type="domain" description="UGSC-like" evidence="1">
    <location>
        <begin position="2"/>
        <end position="71"/>
    </location>
</feature>
<evidence type="ECO:0000259" key="1">
    <source>
        <dbReference type="Pfam" id="PF24696"/>
    </source>
</evidence>
<protein>
    <recommendedName>
        <fullName evidence="1">UGSC-like domain-containing protein</fullName>
    </recommendedName>
</protein>
<sequence>MRPAVDAEKAGIPSVVVAVTGFMELARITAKALGVEGLRVAEYPGAVGVHLDEIRRNVKEVVFDQIVDGLTKQGATTDSTAGGPGENPREIVFSGTLEQVNEF</sequence>
<accession>X0RW46</accession>